<feature type="region of interest" description="Domain IV, binds dsDNA" evidence="8">
    <location>
        <begin position="1161"/>
        <end position="1286"/>
    </location>
</feature>
<dbReference type="Gene3D" id="3.40.50.300">
    <property type="entry name" value="P-loop containing nucleotide triphosphate hydrolases"/>
    <property type="match status" value="1"/>
</dbReference>
<feature type="compositionally biased region" description="Gly residues" evidence="12">
    <location>
        <begin position="703"/>
        <end position="719"/>
    </location>
</feature>
<evidence type="ECO:0000256" key="7">
    <source>
        <dbReference type="ARBA" id="ARBA00023125"/>
    </source>
</evidence>
<comment type="subunit">
    <text evidence="8">Oligomerizes as a right-handed, spiral filament on DNA at oriC.</text>
</comment>
<comment type="subcellular location">
    <subcellularLocation>
        <location evidence="8">Cytoplasm</location>
    </subcellularLocation>
</comment>
<evidence type="ECO:0000256" key="3">
    <source>
        <dbReference type="ARBA" id="ARBA00022705"/>
    </source>
</evidence>
<dbReference type="FunFam" id="1.10.1750.10:FF:000002">
    <property type="entry name" value="Chromosomal replication initiator protein DnaA"/>
    <property type="match status" value="1"/>
</dbReference>
<feature type="compositionally biased region" description="Gly residues" evidence="12">
    <location>
        <begin position="809"/>
        <end position="839"/>
    </location>
</feature>
<evidence type="ECO:0000313" key="15">
    <source>
        <dbReference type="EMBL" id="MBB5981951.1"/>
    </source>
</evidence>
<dbReference type="SUPFAM" id="SSF52540">
    <property type="entry name" value="P-loop containing nucleoside triphosphate hydrolases"/>
    <property type="match status" value="1"/>
</dbReference>
<dbReference type="InterPro" id="IPR018312">
    <property type="entry name" value="Chromosome_initiator_DnaA_CS"/>
</dbReference>
<evidence type="ECO:0000256" key="2">
    <source>
        <dbReference type="ARBA" id="ARBA00022490"/>
    </source>
</evidence>
<keyword evidence="6 8" id="KW-0446">Lipid-binding</keyword>
<dbReference type="PANTHER" id="PTHR30050">
    <property type="entry name" value="CHROMOSOMAL REPLICATION INITIATOR PROTEIN DNAA"/>
    <property type="match status" value="1"/>
</dbReference>
<comment type="domain">
    <text evidence="8">Domain I is involved in oligomerization and binding regulators, domain II is flexibile and of varying length in different bacteria, domain III forms the AAA+ region, while domain IV binds dsDNA.</text>
</comment>
<dbReference type="GO" id="GO:0005737">
    <property type="term" value="C:cytoplasm"/>
    <property type="evidence" value="ECO:0007669"/>
    <property type="project" value="UniProtKB-SubCell"/>
</dbReference>
<keyword evidence="3 8" id="KW-0235">DNA replication</keyword>
<feature type="compositionally biased region" description="Polar residues" evidence="12">
    <location>
        <begin position="304"/>
        <end position="319"/>
    </location>
</feature>
<keyword evidence="7 8" id="KW-0238">DNA-binding</keyword>
<dbReference type="InterPro" id="IPR027417">
    <property type="entry name" value="P-loop_NTPase"/>
</dbReference>
<dbReference type="Proteomes" id="UP000558997">
    <property type="component" value="Unassembled WGS sequence"/>
</dbReference>
<dbReference type="InterPro" id="IPR013317">
    <property type="entry name" value="DnaA_dom"/>
</dbReference>
<feature type="compositionally biased region" description="Polar residues" evidence="12">
    <location>
        <begin position="238"/>
        <end position="247"/>
    </location>
</feature>
<dbReference type="Pfam" id="PF08299">
    <property type="entry name" value="Bac_DnaA_C"/>
    <property type="match status" value="1"/>
</dbReference>
<dbReference type="NCBIfam" id="TIGR00362">
    <property type="entry name" value="DnaA"/>
    <property type="match status" value="1"/>
</dbReference>
<dbReference type="EMBL" id="JACHNF010000001">
    <property type="protein sequence ID" value="MBB5981951.1"/>
    <property type="molecule type" value="Genomic_DNA"/>
</dbReference>
<dbReference type="GO" id="GO:0005886">
    <property type="term" value="C:plasma membrane"/>
    <property type="evidence" value="ECO:0007669"/>
    <property type="project" value="TreeGrafter"/>
</dbReference>
<feature type="compositionally biased region" description="Low complexity" evidence="12">
    <location>
        <begin position="328"/>
        <end position="345"/>
    </location>
</feature>
<dbReference type="Pfam" id="PF00308">
    <property type="entry name" value="Bac_DnaA"/>
    <property type="match status" value="1"/>
</dbReference>
<protein>
    <recommendedName>
        <fullName evidence="8 9">Chromosomal replication initiator protein DnaA</fullName>
    </recommendedName>
</protein>
<dbReference type="PRINTS" id="PR00051">
    <property type="entry name" value="DNAA"/>
</dbReference>
<feature type="compositionally biased region" description="Low complexity" evidence="12">
    <location>
        <begin position="209"/>
        <end position="220"/>
    </location>
</feature>
<dbReference type="FunFam" id="1.10.8.60:FF:000003">
    <property type="entry name" value="Chromosomal replication initiator protein DnaA"/>
    <property type="match status" value="1"/>
</dbReference>
<comment type="function">
    <text evidence="8 10">Plays an essential role in the initiation and regulation of chromosomal replication. ATP-DnaA binds to the origin of replication (oriC) to initiate formation of the DNA replication initiation complex once per cell cycle. Binds the DnaA box (a 9 base pair repeat at the origin) and separates the double-stranded (ds)DNA. Forms a right-handed helical filament on oriC DNA; dsDNA binds to the exterior of the filament while single-stranded (ss)DNA is stabiized in the filament's interior. The ATP-DnaA-oriC complex binds and stabilizes one strand of the AT-rich DNA unwinding element (DUE), permitting loading of DNA polymerase. After initiation quickly degrades to an ADP-DnaA complex that is not apt for DNA replication. Binds acidic phospholipids.</text>
</comment>
<feature type="compositionally biased region" description="Low complexity" evidence="12">
    <location>
        <begin position="145"/>
        <end position="158"/>
    </location>
</feature>
<evidence type="ECO:0000256" key="1">
    <source>
        <dbReference type="ARBA" id="ARBA00006583"/>
    </source>
</evidence>
<keyword evidence="2 8" id="KW-0963">Cytoplasm</keyword>
<sequence>MPQQPPASGYRPAPPPGPYGYRSELERAATDLPAVGSTYFGSAPAVGDIQHAGTGNQWSGSAEWGTGSRDTAVPGPNEGDAPVDNPAPNQWTPTPSSPYNPSPQTSNPNSQTVSPNAQTVGSDTPGSATADLHTADPQVPEPLFPAASGSSAQPAAPADDQRPSNSPAEPQSVGHSNADTSATDEPTPKPSTDQQLQLAEQQVLGQDTSEQQGQVQQSPVQQPPEQPSSEQPVAGRQVTGQQAFQQHGSEDQSPADGVSQEEAQQQQPPAEQTNQEQIQSEQVGQEQLSSEQLPQEQLVPQQAHELTQESFSPAGQSREQMPHEHVPQGQAAHGQAAQEQAAHGQAARELELHGQVSQEYATDVRVPQEQVAQERVAQERVAQEVSQQQPYQQVGGQQLVGQSAPHYVPQQAAPQQAQQPQMAPQQPQTQQQVQQVQVQGQHGQQHLGQQHTQQAAGQQHLGQQPTQQATGQPHSQQHNQQPGGQYSGQLGGAVVGAATDLGDAWARVLAGLPPNQRAWLTNSRPVTLHESTAIVAVPDDFTRGQLETRLRPDLERILTESFGRDIRIAVTVDPSLDPEIQEQQAAPQQQYSQQPAQSQQHGQHLQQNSLGQQQYGQQPHLQQHAQQQPHQQPGPFGQPGQHGGLGQPGQHGGLGQPGQFGQYSQLGQSGQSGQFGQSGQSGQPDQHGQSGQSDQHGQSGQSGQAGPGQAGQLGHGQFGEIGQQPSQQSHQQAGLQPGGQADQQPQVDQSQQLDRSQQANGAQQHGQGQHGQQHGQEQQHGQGQPVGQGQQQAQQLGQPGAGQQAGQQAGQGIGQQAGHGAGQHAGQGVGEQAGHGAGQQAGQQGVQGNVQEQQGRLGSGQRAGSGRPQPPAVREPLRTDGAYQPTIQSALTDPDHGAQYAPHQEAAPQHYGQPPFGQPLGSVAPRPSGSVPTQPATEAQGEARLNPKYTFETFVIGSSNRFAHAAAVAVAEAPGKAYNPQLIYGDSGLGKTHLLHAIGHYVRSLYTGARVRYVSSEEFTNDFINAIRDDKASQFQRRYRDVDVLLIDDIQFLEGKIQTQEEFFHTFNTLHNANKQIVISSDRAPKRLEALEDRLRNRFEWGLITDIQPPDLETRIAILRKKAATERLTAPPEVLEFIASKVQTNIRELEGALIRVTAFASLNRQPVDLSLAEIVLKDLIPEGSKPEVTASMIMGQTASYFGLSIDDLCGSSRSRVLVTARQIAMYLCRELTDLSLPKIGQQFGGRDHTTVMHAERKIRQLMSERRSVFNQVTELTNRIKHQAKQQ</sequence>
<dbReference type="GO" id="GO:0006275">
    <property type="term" value="P:regulation of DNA replication"/>
    <property type="evidence" value="ECO:0007669"/>
    <property type="project" value="UniProtKB-UniRule"/>
</dbReference>
<evidence type="ECO:0000256" key="8">
    <source>
        <dbReference type="HAMAP-Rule" id="MF_00377"/>
    </source>
</evidence>
<accession>A0A841DVH5</accession>
<dbReference type="GO" id="GO:0008289">
    <property type="term" value="F:lipid binding"/>
    <property type="evidence" value="ECO:0007669"/>
    <property type="project" value="UniProtKB-KW"/>
</dbReference>
<feature type="compositionally biased region" description="Low complexity" evidence="12">
    <location>
        <begin position="260"/>
        <end position="277"/>
    </location>
</feature>
<feature type="binding site" evidence="8">
    <location>
        <position position="988"/>
    </location>
    <ligand>
        <name>ATP</name>
        <dbReference type="ChEBI" id="CHEBI:30616"/>
    </ligand>
</feature>
<dbReference type="FunFam" id="3.40.50.300:FF:000150">
    <property type="entry name" value="Chromosomal replication initiator protein DnaA"/>
    <property type="match status" value="1"/>
</dbReference>
<dbReference type="InterPro" id="IPR003593">
    <property type="entry name" value="AAA+_ATPase"/>
</dbReference>
<feature type="region of interest" description="Disordered" evidence="12">
    <location>
        <begin position="1"/>
        <end position="491"/>
    </location>
</feature>
<dbReference type="CDD" id="cd06571">
    <property type="entry name" value="Bac_DnaA_C"/>
    <property type="match status" value="1"/>
</dbReference>
<feature type="compositionally biased region" description="Low complexity" evidence="12">
    <location>
        <begin position="383"/>
        <end position="473"/>
    </location>
</feature>
<feature type="compositionally biased region" description="Low complexity" evidence="12">
    <location>
        <begin position="102"/>
        <end position="112"/>
    </location>
</feature>
<feature type="compositionally biased region" description="Low complexity" evidence="12">
    <location>
        <begin position="659"/>
        <end position="702"/>
    </location>
</feature>
<feature type="binding site" evidence="8">
    <location>
        <position position="992"/>
    </location>
    <ligand>
        <name>ATP</name>
        <dbReference type="ChEBI" id="CHEBI:30616"/>
    </ligand>
</feature>
<dbReference type="SMART" id="SM00382">
    <property type="entry name" value="AAA"/>
    <property type="match status" value="1"/>
</dbReference>
<feature type="compositionally biased region" description="Low complexity" evidence="12">
    <location>
        <begin position="364"/>
        <end position="375"/>
    </location>
</feature>
<evidence type="ECO:0000256" key="10">
    <source>
        <dbReference type="RuleBase" id="RU000577"/>
    </source>
</evidence>
<evidence type="ECO:0000256" key="9">
    <source>
        <dbReference type="NCBIfam" id="TIGR00362"/>
    </source>
</evidence>
<dbReference type="CDD" id="cd00009">
    <property type="entry name" value="AAA"/>
    <property type="match status" value="1"/>
</dbReference>
<keyword evidence="5 8" id="KW-0067">ATP-binding</keyword>
<feature type="compositionally biased region" description="Low complexity" evidence="12">
    <location>
        <begin position="583"/>
        <end position="639"/>
    </location>
</feature>
<evidence type="ECO:0000256" key="4">
    <source>
        <dbReference type="ARBA" id="ARBA00022741"/>
    </source>
</evidence>
<dbReference type="SMART" id="SM00760">
    <property type="entry name" value="Bac_DnaA_C"/>
    <property type="match status" value="1"/>
</dbReference>
<feature type="domain" description="Chromosomal replication initiator DnaA C-terminal" evidence="14">
    <location>
        <begin position="1189"/>
        <end position="1258"/>
    </location>
</feature>
<dbReference type="InterPro" id="IPR010921">
    <property type="entry name" value="Trp_repressor/repl_initiator"/>
</dbReference>
<dbReference type="GO" id="GO:0003688">
    <property type="term" value="F:DNA replication origin binding"/>
    <property type="evidence" value="ECO:0007669"/>
    <property type="project" value="UniProtKB-UniRule"/>
</dbReference>
<dbReference type="Gene3D" id="1.10.8.60">
    <property type="match status" value="1"/>
</dbReference>
<evidence type="ECO:0000259" key="14">
    <source>
        <dbReference type="SMART" id="SM00760"/>
    </source>
</evidence>
<keyword evidence="16" id="KW-1185">Reference proteome</keyword>
<dbReference type="InterPro" id="IPR001957">
    <property type="entry name" value="Chromosome_initiator_DnaA"/>
</dbReference>
<evidence type="ECO:0000256" key="12">
    <source>
        <dbReference type="SAM" id="MobiDB-lite"/>
    </source>
</evidence>
<comment type="similarity">
    <text evidence="1 8 11">Belongs to the DnaA family.</text>
</comment>
<feature type="compositionally biased region" description="Polar residues" evidence="12">
    <location>
        <begin position="113"/>
        <end position="127"/>
    </location>
</feature>
<feature type="compositionally biased region" description="Polar residues" evidence="12">
    <location>
        <begin position="165"/>
        <end position="208"/>
    </location>
</feature>
<dbReference type="PROSITE" id="PS01008">
    <property type="entry name" value="DNAA"/>
    <property type="match status" value="1"/>
</dbReference>
<gene>
    <name evidence="8" type="primary">dnaA</name>
    <name evidence="15" type="ORF">HDA44_005292</name>
</gene>
<evidence type="ECO:0000313" key="16">
    <source>
        <dbReference type="Proteomes" id="UP000558997"/>
    </source>
</evidence>
<organism evidence="15 16">
    <name type="scientific">Kribbella solani</name>
    <dbReference type="NCBI Taxonomy" id="236067"/>
    <lineage>
        <taxon>Bacteria</taxon>
        <taxon>Bacillati</taxon>
        <taxon>Actinomycetota</taxon>
        <taxon>Actinomycetes</taxon>
        <taxon>Propionibacteriales</taxon>
        <taxon>Kribbellaceae</taxon>
        <taxon>Kribbella</taxon>
    </lineage>
</organism>
<dbReference type="RefSeq" id="WP_337906433.1">
    <property type="nucleotide sequence ID" value="NZ_BAAAVN010000018.1"/>
</dbReference>
<dbReference type="SUPFAM" id="SSF48295">
    <property type="entry name" value="TrpR-like"/>
    <property type="match status" value="1"/>
</dbReference>
<feature type="region of interest" description="Domain III, AAA+ region" evidence="8">
    <location>
        <begin position="944"/>
        <end position="1160"/>
    </location>
</feature>
<dbReference type="Gene3D" id="1.10.1750.10">
    <property type="match status" value="1"/>
</dbReference>
<feature type="region of interest" description="Domain I, interacts with DnaA modulators" evidence="8">
    <location>
        <begin position="1"/>
        <end position="851"/>
    </location>
</feature>
<feature type="binding site" evidence="8">
    <location>
        <position position="990"/>
    </location>
    <ligand>
        <name>ATP</name>
        <dbReference type="ChEBI" id="CHEBI:30616"/>
    </ligand>
</feature>
<feature type="region of interest" description="Disordered" evidence="12">
    <location>
        <begin position="581"/>
        <end position="944"/>
    </location>
</feature>
<dbReference type="Gene3D" id="3.30.300.180">
    <property type="match status" value="1"/>
</dbReference>
<feature type="compositionally biased region" description="Polar residues" evidence="12">
    <location>
        <begin position="474"/>
        <end position="484"/>
    </location>
</feature>
<feature type="compositionally biased region" description="Low complexity" evidence="12">
    <location>
        <begin position="1"/>
        <end position="11"/>
    </location>
</feature>
<dbReference type="HAMAP" id="MF_00377">
    <property type="entry name" value="DnaA_bact"/>
    <property type="match status" value="1"/>
</dbReference>
<feature type="compositionally biased region" description="Low complexity" evidence="12">
    <location>
        <begin position="840"/>
        <end position="855"/>
    </location>
</feature>
<evidence type="ECO:0000259" key="13">
    <source>
        <dbReference type="SMART" id="SM00382"/>
    </source>
</evidence>
<feature type="binding site" evidence="8">
    <location>
        <position position="991"/>
    </location>
    <ligand>
        <name>ATP</name>
        <dbReference type="ChEBI" id="CHEBI:30616"/>
    </ligand>
</feature>
<dbReference type="InterPro" id="IPR020591">
    <property type="entry name" value="Chromosome_initiator_DnaA-like"/>
</dbReference>
<feature type="domain" description="AAA+ ATPase" evidence="13">
    <location>
        <begin position="977"/>
        <end position="1105"/>
    </location>
</feature>
<dbReference type="GO" id="GO:0006270">
    <property type="term" value="P:DNA replication initiation"/>
    <property type="evidence" value="ECO:0007669"/>
    <property type="project" value="UniProtKB-UniRule"/>
</dbReference>
<dbReference type="InterPro" id="IPR038454">
    <property type="entry name" value="DnaA_N_sf"/>
</dbReference>
<proteinExistence type="inferred from homology"/>
<feature type="compositionally biased region" description="Gly residues" evidence="12">
    <location>
        <begin position="640"/>
        <end position="658"/>
    </location>
</feature>
<reference evidence="15 16" key="1">
    <citation type="submission" date="2020-08" db="EMBL/GenBank/DDBJ databases">
        <title>Sequencing the genomes of 1000 actinobacteria strains.</title>
        <authorList>
            <person name="Klenk H.-P."/>
        </authorList>
    </citation>
    <scope>NUCLEOTIDE SEQUENCE [LARGE SCALE GENOMIC DNA]</scope>
    <source>
        <strain evidence="15 16">DSM 17294</strain>
    </source>
</reference>
<feature type="compositionally biased region" description="Low complexity" evidence="12">
    <location>
        <begin position="722"/>
        <end position="808"/>
    </location>
</feature>
<dbReference type="NCBIfam" id="NF010686">
    <property type="entry name" value="PRK14086.1"/>
    <property type="match status" value="1"/>
</dbReference>
<dbReference type="GO" id="GO:0005524">
    <property type="term" value="F:ATP binding"/>
    <property type="evidence" value="ECO:0007669"/>
    <property type="project" value="UniProtKB-UniRule"/>
</dbReference>
<dbReference type="PANTHER" id="PTHR30050:SF2">
    <property type="entry name" value="CHROMOSOMAL REPLICATION INITIATOR PROTEIN DNAA"/>
    <property type="match status" value="1"/>
</dbReference>
<name>A0A841DVH5_9ACTN</name>
<evidence type="ECO:0000256" key="11">
    <source>
        <dbReference type="RuleBase" id="RU004227"/>
    </source>
</evidence>
<evidence type="ECO:0000256" key="5">
    <source>
        <dbReference type="ARBA" id="ARBA00022840"/>
    </source>
</evidence>
<evidence type="ECO:0000256" key="6">
    <source>
        <dbReference type="ARBA" id="ARBA00023121"/>
    </source>
</evidence>
<keyword evidence="4 8" id="KW-0547">Nucleotide-binding</keyword>
<comment type="caution">
    <text evidence="15">The sequence shown here is derived from an EMBL/GenBank/DDBJ whole genome shotgun (WGS) entry which is preliminary data.</text>
</comment>
<dbReference type="InterPro" id="IPR013159">
    <property type="entry name" value="DnaA_C"/>
</dbReference>
<feature type="compositionally biased region" description="Low complexity" evidence="12">
    <location>
        <begin position="285"/>
        <end position="302"/>
    </location>
</feature>
<comment type="caution">
    <text evidence="8">Lacks conserved residue(s) required for the propagation of feature annotation.</text>
</comment>